<reference evidence="1 2" key="1">
    <citation type="submission" date="2018-03" db="EMBL/GenBank/DDBJ databases">
        <title>Genomic Encyclopedia of Archaeal and Bacterial Type Strains, Phase II (KMG-II): from individual species to whole genera.</title>
        <authorList>
            <person name="Goeker M."/>
        </authorList>
    </citation>
    <scope>NUCLEOTIDE SEQUENCE [LARGE SCALE GENOMIC DNA]</scope>
    <source>
        <strain evidence="1 2">DSM 45601</strain>
    </source>
</reference>
<keyword evidence="1" id="KW-0808">Transferase</keyword>
<dbReference type="SUPFAM" id="SSF53335">
    <property type="entry name" value="S-adenosyl-L-methionine-dependent methyltransferases"/>
    <property type="match status" value="1"/>
</dbReference>
<dbReference type="PIRSF" id="PIRSF017393">
    <property type="entry name" value="MTase_SAV2177"/>
    <property type="match status" value="1"/>
</dbReference>
<dbReference type="InterPro" id="IPR006764">
    <property type="entry name" value="SAM_dep_MeTrfase_SAV2177_type"/>
</dbReference>
<dbReference type="Gene3D" id="3.40.50.150">
    <property type="entry name" value="Vaccinia Virus protein VP39"/>
    <property type="match status" value="1"/>
</dbReference>
<keyword evidence="2" id="KW-1185">Reference proteome</keyword>
<organism evidence="1 2">
    <name type="scientific">Allonocardiopsis opalescens</name>
    <dbReference type="NCBI Taxonomy" id="1144618"/>
    <lineage>
        <taxon>Bacteria</taxon>
        <taxon>Bacillati</taxon>
        <taxon>Actinomycetota</taxon>
        <taxon>Actinomycetes</taxon>
        <taxon>Streptosporangiales</taxon>
        <taxon>Allonocardiopsis</taxon>
    </lineage>
</organism>
<dbReference type="GO" id="GO:0008168">
    <property type="term" value="F:methyltransferase activity"/>
    <property type="evidence" value="ECO:0007669"/>
    <property type="project" value="UniProtKB-KW"/>
</dbReference>
<evidence type="ECO:0000313" key="2">
    <source>
        <dbReference type="Proteomes" id="UP000237846"/>
    </source>
</evidence>
<dbReference type="Proteomes" id="UP000237846">
    <property type="component" value="Unassembled WGS sequence"/>
</dbReference>
<keyword evidence="1" id="KW-0489">Methyltransferase</keyword>
<sequence>MAAAMTDSTAPDTGDAIARETFDESWLATPIDTSTASIARVYDYVLGGKDNFAVDRVPGDAFLSIEGAASMPFDNRFFIKRVVRFLVAEAGIDQIIDIGSGLPTSSNVHEFAREANPGARVVYVDNDPIVLAHGRALLDDSGATTVITADLLEPEGIFTNPDTLRLIDFERPVGVLIASVLHHLHDHQNPVAVAAAIRDRVPSGSYLAIANFHDSGDPRAREIEKALLDKGLGTGRFRTWPDQRRYFHGLELVDPGLVPVNEWRPDDETPADSPVHHLYIGGVGRKP</sequence>
<name>A0A2T0Q0C8_9ACTN</name>
<gene>
    <name evidence="1" type="ORF">CLV72_106286</name>
</gene>
<dbReference type="GO" id="GO:0032259">
    <property type="term" value="P:methylation"/>
    <property type="evidence" value="ECO:0007669"/>
    <property type="project" value="UniProtKB-KW"/>
</dbReference>
<proteinExistence type="predicted"/>
<dbReference type="Pfam" id="PF04672">
    <property type="entry name" value="Methyltransf_19"/>
    <property type="match status" value="1"/>
</dbReference>
<dbReference type="InterPro" id="IPR029063">
    <property type="entry name" value="SAM-dependent_MTases_sf"/>
</dbReference>
<evidence type="ECO:0000313" key="1">
    <source>
        <dbReference type="EMBL" id="PRX97249.1"/>
    </source>
</evidence>
<protein>
    <submittedName>
        <fullName evidence="1">S-adenosyl methyltransferase</fullName>
    </submittedName>
</protein>
<dbReference type="AlphaFoldDB" id="A0A2T0Q0C8"/>
<comment type="caution">
    <text evidence="1">The sequence shown here is derived from an EMBL/GenBank/DDBJ whole genome shotgun (WGS) entry which is preliminary data.</text>
</comment>
<dbReference type="EMBL" id="PVZC01000006">
    <property type="protein sequence ID" value="PRX97249.1"/>
    <property type="molecule type" value="Genomic_DNA"/>
</dbReference>
<accession>A0A2T0Q0C8</accession>